<comment type="subcellular location">
    <subcellularLocation>
        <location evidence="1">Membrane</location>
        <topology evidence="1">Multi-pass membrane protein</topology>
    </subcellularLocation>
</comment>
<evidence type="ECO:0000313" key="10">
    <source>
        <dbReference type="Proteomes" id="UP000799770"/>
    </source>
</evidence>
<evidence type="ECO:0000256" key="5">
    <source>
        <dbReference type="ARBA" id="ARBA00038359"/>
    </source>
</evidence>
<feature type="transmembrane region" description="Helical" evidence="7">
    <location>
        <begin position="215"/>
        <end position="241"/>
    </location>
</feature>
<protein>
    <recommendedName>
        <fullName evidence="8">Rhodopsin domain-containing protein</fullName>
    </recommendedName>
</protein>
<evidence type="ECO:0000256" key="1">
    <source>
        <dbReference type="ARBA" id="ARBA00004141"/>
    </source>
</evidence>
<reference evidence="9" key="1">
    <citation type="journal article" date="2020" name="Stud. Mycol.">
        <title>101 Dothideomycetes genomes: a test case for predicting lifestyles and emergence of pathogens.</title>
        <authorList>
            <person name="Haridas S."/>
            <person name="Albert R."/>
            <person name="Binder M."/>
            <person name="Bloem J."/>
            <person name="Labutti K."/>
            <person name="Salamov A."/>
            <person name="Andreopoulos B."/>
            <person name="Baker S."/>
            <person name="Barry K."/>
            <person name="Bills G."/>
            <person name="Bluhm B."/>
            <person name="Cannon C."/>
            <person name="Castanera R."/>
            <person name="Culley D."/>
            <person name="Daum C."/>
            <person name="Ezra D."/>
            <person name="Gonzalez J."/>
            <person name="Henrissat B."/>
            <person name="Kuo A."/>
            <person name="Liang C."/>
            <person name="Lipzen A."/>
            <person name="Lutzoni F."/>
            <person name="Magnuson J."/>
            <person name="Mondo S."/>
            <person name="Nolan M."/>
            <person name="Ohm R."/>
            <person name="Pangilinan J."/>
            <person name="Park H.-J."/>
            <person name="Ramirez L."/>
            <person name="Alfaro M."/>
            <person name="Sun H."/>
            <person name="Tritt A."/>
            <person name="Yoshinaga Y."/>
            <person name="Zwiers L.-H."/>
            <person name="Turgeon B."/>
            <person name="Goodwin S."/>
            <person name="Spatafora J."/>
            <person name="Crous P."/>
            <person name="Grigoriev I."/>
        </authorList>
    </citation>
    <scope>NUCLEOTIDE SEQUENCE</scope>
    <source>
        <strain evidence="9">CBS 627.86</strain>
    </source>
</reference>
<feature type="transmembrane region" description="Helical" evidence="7">
    <location>
        <begin position="124"/>
        <end position="145"/>
    </location>
</feature>
<evidence type="ECO:0000313" key="9">
    <source>
        <dbReference type="EMBL" id="KAF2116667.1"/>
    </source>
</evidence>
<proteinExistence type="inferred from homology"/>
<organism evidence="9 10">
    <name type="scientific">Lophiotrema nucula</name>
    <dbReference type="NCBI Taxonomy" id="690887"/>
    <lineage>
        <taxon>Eukaryota</taxon>
        <taxon>Fungi</taxon>
        <taxon>Dikarya</taxon>
        <taxon>Ascomycota</taxon>
        <taxon>Pezizomycotina</taxon>
        <taxon>Dothideomycetes</taxon>
        <taxon>Pleosporomycetidae</taxon>
        <taxon>Pleosporales</taxon>
        <taxon>Lophiotremataceae</taxon>
        <taxon>Lophiotrema</taxon>
    </lineage>
</organism>
<dbReference type="EMBL" id="ML977320">
    <property type="protein sequence ID" value="KAF2116667.1"/>
    <property type="molecule type" value="Genomic_DNA"/>
</dbReference>
<evidence type="ECO:0000256" key="7">
    <source>
        <dbReference type="SAM" id="Phobius"/>
    </source>
</evidence>
<accession>A0A6A5ZD30</accession>
<dbReference type="GO" id="GO:0016020">
    <property type="term" value="C:membrane"/>
    <property type="evidence" value="ECO:0007669"/>
    <property type="project" value="UniProtKB-SubCell"/>
</dbReference>
<name>A0A6A5ZD30_9PLEO</name>
<feature type="domain" description="Rhodopsin" evidence="8">
    <location>
        <begin position="26"/>
        <end position="279"/>
    </location>
</feature>
<evidence type="ECO:0000256" key="6">
    <source>
        <dbReference type="SAM" id="MobiDB-lite"/>
    </source>
</evidence>
<dbReference type="AlphaFoldDB" id="A0A6A5ZD30"/>
<feature type="transmembrane region" description="Helical" evidence="7">
    <location>
        <begin position="42"/>
        <end position="62"/>
    </location>
</feature>
<evidence type="ECO:0000256" key="3">
    <source>
        <dbReference type="ARBA" id="ARBA00022989"/>
    </source>
</evidence>
<evidence type="ECO:0000259" key="8">
    <source>
        <dbReference type="Pfam" id="PF20684"/>
    </source>
</evidence>
<keyword evidence="2 7" id="KW-0812">Transmembrane</keyword>
<dbReference type="OrthoDB" id="5283415at2759"/>
<dbReference type="PANTHER" id="PTHR33048">
    <property type="entry name" value="PTH11-LIKE INTEGRAL MEMBRANE PROTEIN (AFU_ORTHOLOGUE AFUA_5G11245)"/>
    <property type="match status" value="1"/>
</dbReference>
<dbReference type="InterPro" id="IPR049326">
    <property type="entry name" value="Rhodopsin_dom_fungi"/>
</dbReference>
<feature type="compositionally biased region" description="Basic and acidic residues" evidence="6">
    <location>
        <begin position="375"/>
        <end position="385"/>
    </location>
</feature>
<gene>
    <name evidence="9" type="ORF">BDV96DRAFT_490774</name>
</gene>
<evidence type="ECO:0000256" key="2">
    <source>
        <dbReference type="ARBA" id="ARBA00022692"/>
    </source>
</evidence>
<feature type="transmembrane region" description="Helical" evidence="7">
    <location>
        <begin position="179"/>
        <end position="203"/>
    </location>
</feature>
<feature type="transmembrane region" description="Helical" evidence="7">
    <location>
        <begin position="253"/>
        <end position="274"/>
    </location>
</feature>
<dbReference type="PANTHER" id="PTHR33048:SF160">
    <property type="entry name" value="SAT4 FAMILY MEMBRANE PROTEIN"/>
    <property type="match status" value="1"/>
</dbReference>
<dbReference type="InterPro" id="IPR052337">
    <property type="entry name" value="SAT4-like"/>
</dbReference>
<keyword evidence="3 7" id="KW-1133">Transmembrane helix</keyword>
<comment type="similarity">
    <text evidence="5">Belongs to the SAT4 family.</text>
</comment>
<dbReference type="Proteomes" id="UP000799770">
    <property type="component" value="Unassembled WGS sequence"/>
</dbReference>
<feature type="transmembrane region" description="Helical" evidence="7">
    <location>
        <begin position="94"/>
        <end position="112"/>
    </location>
</feature>
<dbReference type="Pfam" id="PF20684">
    <property type="entry name" value="Fung_rhodopsin"/>
    <property type="match status" value="1"/>
</dbReference>
<sequence length="385" mass="43847">MVESRQPEALAVICLFPILAALFVIARTYSRYLGRNFGWDDWLIYVSLFLLLGETVSTYRYVLLSHTGYHIYDFPKQTPEQSVLALKWSFAVQMFYHPMMGAIRASIIMFLFRVKDRRPFIHLSLHVVFWVNIGYMVSTTFVNIFQCTPVHYTYMRPIEDQAKDANGNIITHGHCINSLAFILASCGLSIFMDLIIIPIPTAMVWNLQMRRKTKIAVVVIMSMGWIATAVSVGRFIVYYYRYSPTQKDRPWDIGLVISIVEPSVAVIAACAPAMKCLFRHLIPRYFSEDGSSYQTEGGRSKPKSGHKKSLSLAYHMGKEIEDDRAERLAREEEVYGMKPLGSLDSREEIVNTVLSGHGPMRTRSTKTGYSASVEAEPKHFLNHDG</sequence>
<feature type="region of interest" description="Disordered" evidence="6">
    <location>
        <begin position="353"/>
        <end position="385"/>
    </location>
</feature>
<evidence type="ECO:0000256" key="4">
    <source>
        <dbReference type="ARBA" id="ARBA00023136"/>
    </source>
</evidence>
<keyword evidence="4 7" id="KW-0472">Membrane</keyword>
<feature type="transmembrane region" description="Helical" evidence="7">
    <location>
        <begin position="6"/>
        <end position="30"/>
    </location>
</feature>
<keyword evidence="10" id="KW-1185">Reference proteome</keyword>